<evidence type="ECO:0000259" key="5">
    <source>
        <dbReference type="Pfam" id="PF00389"/>
    </source>
</evidence>
<dbReference type="Pfam" id="PF02826">
    <property type="entry name" value="2-Hacid_dh_C"/>
    <property type="match status" value="1"/>
</dbReference>
<dbReference type="InterPro" id="IPR036291">
    <property type="entry name" value="NAD(P)-bd_dom_sf"/>
</dbReference>
<evidence type="ECO:0000313" key="8">
    <source>
        <dbReference type="Proteomes" id="UP000193558"/>
    </source>
</evidence>
<dbReference type="GO" id="GO:0051287">
    <property type="term" value="F:NAD binding"/>
    <property type="evidence" value="ECO:0007669"/>
    <property type="project" value="InterPro"/>
</dbReference>
<gene>
    <name evidence="7" type="ORF">HA51_00270</name>
</gene>
<dbReference type="GO" id="GO:0016616">
    <property type="term" value="F:oxidoreductase activity, acting on the CH-OH group of donors, NAD or NADP as acceptor"/>
    <property type="evidence" value="ECO:0007669"/>
    <property type="project" value="InterPro"/>
</dbReference>
<sequence length="319" mass="35070">MKKIVVLEPGYEHYQEEIKVLAAFNPEFIVVPKSASQEERAKALLQADALMIREAPLPLEYIALLDKCQAIVRYGVGVDNVDLAAAKEKGIYVANVPDYGSEDVAEHALALLLAATRRITSRNTQVHAGQWNIGQAEPMYRLSGKVLGIVGFGRIARCLAAKASGIGFSRMLVCDPLLNDADAMAAGVEKVTLEQLCQQADLISLHVPLSEKTRHLIGAEQLALMKPTTIVVNTSRGGLIDENALYQALIENRLFAAGLDVFEQEPVRQDHPLLTLPNVICTDHTAWFTEESVTELQRKAAQEVLRIFEGNKPLNWVNP</sequence>
<dbReference type="SUPFAM" id="SSF52283">
    <property type="entry name" value="Formate/glycerate dehydrogenase catalytic domain-like"/>
    <property type="match status" value="1"/>
</dbReference>
<proteinExistence type="inferred from homology"/>
<dbReference type="Proteomes" id="UP000193558">
    <property type="component" value="Unassembled WGS sequence"/>
</dbReference>
<dbReference type="PANTHER" id="PTHR43761:SF1">
    <property type="entry name" value="D-ISOMER SPECIFIC 2-HYDROXYACID DEHYDROGENASE CATALYTIC DOMAIN-CONTAINING PROTEIN-RELATED"/>
    <property type="match status" value="1"/>
</dbReference>
<evidence type="ECO:0000256" key="2">
    <source>
        <dbReference type="ARBA" id="ARBA00023002"/>
    </source>
</evidence>
<evidence type="ECO:0000256" key="1">
    <source>
        <dbReference type="ARBA" id="ARBA00005854"/>
    </source>
</evidence>
<dbReference type="OrthoDB" id="9805416at2"/>
<organism evidence="7 8">
    <name type="scientific">Pantoea rwandensis</name>
    <dbReference type="NCBI Taxonomy" id="1076550"/>
    <lineage>
        <taxon>Bacteria</taxon>
        <taxon>Pseudomonadati</taxon>
        <taxon>Pseudomonadota</taxon>
        <taxon>Gammaproteobacteria</taxon>
        <taxon>Enterobacterales</taxon>
        <taxon>Erwiniaceae</taxon>
        <taxon>Pantoea</taxon>
    </lineage>
</organism>
<dbReference type="InterPro" id="IPR029753">
    <property type="entry name" value="D-isomer_DH_CS"/>
</dbReference>
<dbReference type="CDD" id="cd05299">
    <property type="entry name" value="CtBP_dh"/>
    <property type="match status" value="1"/>
</dbReference>
<dbReference type="Pfam" id="PF00389">
    <property type="entry name" value="2-Hacid_dh"/>
    <property type="match status" value="1"/>
</dbReference>
<dbReference type="InterPro" id="IPR050418">
    <property type="entry name" value="D-iso_2-hydroxyacid_DH_PdxB"/>
</dbReference>
<evidence type="ECO:0000259" key="6">
    <source>
        <dbReference type="Pfam" id="PF02826"/>
    </source>
</evidence>
<dbReference type="InterPro" id="IPR043322">
    <property type="entry name" value="CtBP"/>
</dbReference>
<evidence type="ECO:0000256" key="3">
    <source>
        <dbReference type="ARBA" id="ARBA00023027"/>
    </source>
</evidence>
<dbReference type="Gene3D" id="3.40.50.720">
    <property type="entry name" value="NAD(P)-binding Rossmann-like Domain"/>
    <property type="match status" value="2"/>
</dbReference>
<keyword evidence="3" id="KW-0520">NAD</keyword>
<protein>
    <submittedName>
        <fullName evidence="7">C-terminal binding protein</fullName>
    </submittedName>
</protein>
<name>A0A1X1D4I3_9GAMM</name>
<accession>A0A1X1D4I3</accession>
<dbReference type="FunFam" id="3.40.50.720:FF:000203">
    <property type="entry name" value="D-3-phosphoglycerate dehydrogenase (SerA)"/>
    <property type="match status" value="1"/>
</dbReference>
<dbReference type="InterPro" id="IPR006140">
    <property type="entry name" value="D-isomer_DH_NAD-bd"/>
</dbReference>
<dbReference type="RefSeq" id="WP_084931125.1">
    <property type="nucleotide sequence ID" value="NZ_MLFR01000001.1"/>
</dbReference>
<dbReference type="GO" id="GO:0003714">
    <property type="term" value="F:transcription corepressor activity"/>
    <property type="evidence" value="ECO:0007669"/>
    <property type="project" value="InterPro"/>
</dbReference>
<dbReference type="SUPFAM" id="SSF51735">
    <property type="entry name" value="NAD(P)-binding Rossmann-fold domains"/>
    <property type="match status" value="1"/>
</dbReference>
<dbReference type="InterPro" id="IPR006139">
    <property type="entry name" value="D-isomer_2_OHA_DH_cat_dom"/>
</dbReference>
<feature type="domain" description="D-isomer specific 2-hydroxyacid dehydrogenase NAD-binding" evidence="6">
    <location>
        <begin position="109"/>
        <end position="286"/>
    </location>
</feature>
<reference evidence="7 8" key="1">
    <citation type="journal article" date="2017" name="Antonie Van Leeuwenhoek">
        <title>Phylogenomic resolution of the bacterial genus Pantoea and its relationship with Erwinia and Tatumella.</title>
        <authorList>
            <person name="Palmer M."/>
            <person name="Steenkamp E.T."/>
            <person name="Coetzee M.P."/>
            <person name="Chan W.Y."/>
            <person name="van Zyl E."/>
            <person name="De Maayer P."/>
            <person name="Coutinho T.A."/>
            <person name="Blom J."/>
            <person name="Smits T.H."/>
            <person name="Duffy B."/>
            <person name="Venter S.N."/>
        </authorList>
    </citation>
    <scope>NUCLEOTIDE SEQUENCE [LARGE SCALE GENOMIC DNA]</scope>
    <source>
        <strain evidence="7 8">LMG 26275</strain>
    </source>
</reference>
<dbReference type="PROSITE" id="PS00671">
    <property type="entry name" value="D_2_HYDROXYACID_DH_3"/>
    <property type="match status" value="1"/>
</dbReference>
<comment type="similarity">
    <text evidence="1 4">Belongs to the D-isomer specific 2-hydroxyacid dehydrogenase family.</text>
</comment>
<dbReference type="EMBL" id="MLFR01000001">
    <property type="protein sequence ID" value="ORM71554.1"/>
    <property type="molecule type" value="Genomic_DNA"/>
</dbReference>
<comment type="caution">
    <text evidence="7">The sequence shown here is derived from an EMBL/GenBank/DDBJ whole genome shotgun (WGS) entry which is preliminary data.</text>
</comment>
<dbReference type="PANTHER" id="PTHR43761">
    <property type="entry name" value="D-ISOMER SPECIFIC 2-HYDROXYACID DEHYDROGENASE FAMILY PROTEIN (AFU_ORTHOLOGUE AFUA_1G13630)"/>
    <property type="match status" value="1"/>
</dbReference>
<evidence type="ECO:0000256" key="4">
    <source>
        <dbReference type="RuleBase" id="RU003719"/>
    </source>
</evidence>
<evidence type="ECO:0000313" key="7">
    <source>
        <dbReference type="EMBL" id="ORM71554.1"/>
    </source>
</evidence>
<feature type="domain" description="D-isomer specific 2-hydroxyacid dehydrogenase catalytic" evidence="5">
    <location>
        <begin position="15"/>
        <end position="318"/>
    </location>
</feature>
<dbReference type="AlphaFoldDB" id="A0A1X1D4I3"/>
<keyword evidence="2 4" id="KW-0560">Oxidoreductase</keyword>